<keyword evidence="9" id="KW-0732">Signal</keyword>
<keyword evidence="8" id="KW-0812">Transmembrane</keyword>
<evidence type="ECO:0000256" key="1">
    <source>
        <dbReference type="ARBA" id="ARBA00006122"/>
    </source>
</evidence>
<dbReference type="SUPFAM" id="SSF53756">
    <property type="entry name" value="UDP-Glycosyltransferase/glycogen phosphorylase"/>
    <property type="match status" value="1"/>
</dbReference>
<dbReference type="CDD" id="cd03791">
    <property type="entry name" value="GT5_Glycogen_synthase_DULL1-like"/>
    <property type="match status" value="1"/>
</dbReference>
<dbReference type="Pfam" id="PF08323">
    <property type="entry name" value="Glyco_transf_5"/>
    <property type="match status" value="1"/>
</dbReference>
<dbReference type="HOGENOM" id="CLU_000488_0_0_1"/>
<feature type="transmembrane region" description="Helical" evidence="8">
    <location>
        <begin position="2077"/>
        <end position="2096"/>
    </location>
</feature>
<dbReference type="EMBL" id="KN831768">
    <property type="protein sequence ID" value="KIM49076.1"/>
    <property type="molecule type" value="Genomic_DNA"/>
</dbReference>
<name>A0A0C3CZ26_HEBCY</name>
<evidence type="ECO:0000256" key="6">
    <source>
        <dbReference type="ARBA" id="ARBA00048960"/>
    </source>
</evidence>
<dbReference type="OrthoDB" id="512920at2759"/>
<dbReference type="GO" id="GO:0047657">
    <property type="term" value="F:alpha-1,3-glucan synthase activity"/>
    <property type="evidence" value="ECO:0007669"/>
    <property type="project" value="UniProtKB-EC"/>
</dbReference>
<dbReference type="Gene3D" id="3.40.50.2000">
    <property type="entry name" value="Glycogen Phosphorylase B"/>
    <property type="match status" value="2"/>
</dbReference>
<reference evidence="11 12" key="1">
    <citation type="submission" date="2014-04" db="EMBL/GenBank/DDBJ databases">
        <authorList>
            <consortium name="DOE Joint Genome Institute"/>
            <person name="Kuo A."/>
            <person name="Gay G."/>
            <person name="Dore J."/>
            <person name="Kohler A."/>
            <person name="Nagy L.G."/>
            <person name="Floudas D."/>
            <person name="Copeland A."/>
            <person name="Barry K.W."/>
            <person name="Cichocki N."/>
            <person name="Veneault-Fourrey C."/>
            <person name="LaButti K."/>
            <person name="Lindquist E.A."/>
            <person name="Lipzen A."/>
            <person name="Lundell T."/>
            <person name="Morin E."/>
            <person name="Murat C."/>
            <person name="Sun H."/>
            <person name="Tunlid A."/>
            <person name="Henrissat B."/>
            <person name="Grigoriev I.V."/>
            <person name="Hibbett D.S."/>
            <person name="Martin F."/>
            <person name="Nordberg H.P."/>
            <person name="Cantor M.N."/>
            <person name="Hua S.X."/>
        </authorList>
    </citation>
    <scope>NUCLEOTIDE SEQUENCE [LARGE SCALE GENOMIC DNA]</scope>
    <source>
        <strain evidence="12">h7</strain>
    </source>
</reference>
<feature type="compositionally biased region" description="Polar residues" evidence="7">
    <location>
        <begin position="1656"/>
        <end position="1699"/>
    </location>
</feature>
<evidence type="ECO:0000256" key="9">
    <source>
        <dbReference type="SAM" id="SignalP"/>
    </source>
</evidence>
<dbReference type="FunFam" id="3.20.20.80:FF:000162">
    <property type="entry name" value="Cell wall alpha-1,3-glucan synthase mok12"/>
    <property type="match status" value="1"/>
</dbReference>
<dbReference type="Gene3D" id="3.20.20.80">
    <property type="entry name" value="Glycosidases"/>
    <property type="match status" value="2"/>
</dbReference>
<dbReference type="InterPro" id="IPR006047">
    <property type="entry name" value="GH13_cat_dom"/>
</dbReference>
<evidence type="ECO:0000256" key="8">
    <source>
        <dbReference type="SAM" id="Phobius"/>
    </source>
</evidence>
<dbReference type="EC" id="2.4.1.183" evidence="2"/>
<proteinExistence type="inferred from homology"/>
<keyword evidence="8" id="KW-0472">Membrane</keyword>
<protein>
    <recommendedName>
        <fullName evidence="2">alpha-1,3-glucan synthase</fullName>
        <ecNumber evidence="2">2.4.1.183</ecNumber>
    </recommendedName>
</protein>
<dbReference type="SUPFAM" id="SSF51445">
    <property type="entry name" value="(Trans)glycosidases"/>
    <property type="match status" value="1"/>
</dbReference>
<dbReference type="InterPro" id="IPR013534">
    <property type="entry name" value="Starch_synth_cat_dom"/>
</dbReference>
<evidence type="ECO:0000256" key="2">
    <source>
        <dbReference type="ARBA" id="ARBA00012688"/>
    </source>
</evidence>
<dbReference type="SMART" id="SM00642">
    <property type="entry name" value="Aamy"/>
    <property type="match status" value="1"/>
</dbReference>
<sequence length="2210" mass="248296">MRLSTALHVILCLSPLVFASPYRSDLIDYNLNVNKDAKDPTEYDSERPNTTYTPSPQNWRALPTYTILLDKFADGDPSNNDFFKSVYEYDIRETQLRFGGDLKGLVSRLDYLHGMGIRVIFMSGTPFLNMIWQADSYSPLDFSVLDPHWGTIQDWRDTIDAIHAKGMYFMADFTVGTMRDLIGFEGHLNQSTPFSLNEYNAVWKRPSYIPWNFSEYRDFQISNTRNVSCEMPKFWEDDGTVVKVEANGCMASDFDQYGDMEAFGVHPDWQRQLSNFASVQDRLREWKPEVMEKIQVFSCLAIKALDIDAIRIDKATQVTVDALASWASHTRACAAKLGKTNFFIPGEVTGGDTFGSLYIGRGRTPTQLPPGFLAAANVTATQDEYFLREAPLNALDGVAFHYSIYRAISRFLGMDGNLQVAYDIDVNFVTAWNQMFVKNDFLNPSTGKVDPRHMYGSSNFDIFRWPSLEAGAQKSLLATFISALVMPGIPLLFYGEEQNFYLYDNGASNYLYGRQAMISNQAWKRHGCYVLGSEQYFNMPLEKSLFGCHDDWNALDHFDPTADSRLVFSQFHHLRQVYGALQDGFNLVQRGNWTYFIERPGSNGTGTEMGLWSVSRSALTGYQTVGGTFTDQVWMLYTNENTTQTYTFNCKDKNWISSPFVSGTRVQNLFSPYETYDLQDSLSSFNNDSKAPWFGCLPSVTMDPFSFKALVPVAQWSTPLPVITKFVPGHDARLLANSGDANATSVDISLQFNTAMSCNGGTQSISFNMSSSGHGSAPTITNVQCAAIQNPDPPRLSGAPSSTWSWSATLTNFPDGVLTITVNNPASTAGNSTGTIDHFLLRKGTADNVMVFPTNDYDNSGSFTLSNGKYSFAHKAYGADLFRYSWNYGRNWTDWKAWEDTTVIDAGIFSDSSLFWAGDHIQVQYWSQATLSAAHMIHADYGYSGKPRRVPQFLTRGPFNNWGFDSGITNLMTQNEDGKWELEIMATWPTYVQLNVWGFDDYFYGDSDGDGVLDRLPPNSVAPNYLNISAPPAPHLSWSLLVDDASMTWTLKPRGQASVGIIMYALLLAIPLITGTLAVLVFMWTFYGIKHNQYGVKTKNHTNYFPIFGNKSTSDLKDSTPISEKLFGHKHNGEIIGWPEDKNKRRKVLIATLEYEIIDWKLKVKIGGLGVMSSLMGKAMIDVDLIWVIPKVKDLEYPAGEPADPIEVIIFGEPYLIEVETHVLDNITYVILDSPVFRAQTKSDPYPARMDDLSSAIFYSTWNQAIAATIRRFPTIDIYHINDYHGALASIYLLPKVIPVCLSLHNAEFQGLWPLRTKEEMKEVCSAFNISKEHCTKYVQFGNTFNLLHAAASFISTHQKSVGVAGVSDKYGKRSWARYPALWTLKHVDSLPNPDPSDIAALDEKPTAARDIEIDEEAEAARPELKRQAQEWANIKQDPNSDLFVFVGRWSKQKGVDLIADVMPSLLEKRPTIQLIAVGPVIDLYGRFAAEKLARLMELYPDRVYSKPEFTALPPYLFSGADFALIPSRDEPFGLVAVEFGRKGALGVGSRLGGLGLMPGWWYPVESSATNHMLSQLTKTIKMALKSSEEERAILRARSAVQRFPVVEWRQRMEDFHKRSINNSRSIAGANAWRESDCDGGGLRPMADTDDWKPVTQAQPTQPDWDTRSINDSPQIHTPGSPAQWSQEVLTPTGDSSQVRLHDPRAPYSNDGDDYFAQQRGSMLDNREGYNGFLERANKTIAKDQRHAPDPFLEGGLAPNRPFGAHSRVSSVESISSIVEEKSNSPLNKAIASFTDSDGGVASEFVQKLQMLNSKNSEHELSIEKYLVKSEEAFFGKVRKDKLETAASIRSSQRDSVWGTPTASLYSRPDSPNMQGFSSDYDGPLHHEANQPPVAPMTGLQIKMSREIGGWPLYTIVIGLGQMLSATSFQITLLTGRNWQDNIQLYVLGGVFLAATAVWYPMFRLKPSVYVLSLPWIFFALAFFMIGLPSVHSSLAPAHRALSSAATWCYAIASAAGFLFFGLNFGEEAGAATEVWTLRACVVQGSQQIWIAALWYWGYNLNGRPDGYIPPWWIVPIVWPLAFISLLFAYLMLYGLPEYYRQTPPKVPNFLKTLFRRKLVLWFLASEILRDYWLSGPYGRNWTFLWSVPIPKWQILILVIVFFIGVWAAMLFVLTHFSKTHTWLLPVFAVGLGAPRWCQVRKRLLGPRQR</sequence>
<dbReference type="InterPro" id="IPR058655">
    <property type="entry name" value="Mok11-14/Ags1-like"/>
</dbReference>
<feature type="transmembrane region" description="Helical" evidence="8">
    <location>
        <begin position="1061"/>
        <end position="1087"/>
    </location>
</feature>
<feature type="domain" description="Glycosyl hydrolase family 13 catalytic" evidence="10">
    <location>
        <begin position="66"/>
        <end position="521"/>
    </location>
</feature>
<feature type="transmembrane region" description="Helical" evidence="8">
    <location>
        <begin position="1943"/>
        <end position="1962"/>
    </location>
</feature>
<gene>
    <name evidence="11" type="ORF">M413DRAFT_438241</name>
</gene>
<keyword evidence="8" id="KW-1133">Transmembrane helix</keyword>
<dbReference type="InterPro" id="IPR058659">
    <property type="entry name" value="Mok11-13/Ags1-like_CBM"/>
</dbReference>
<feature type="region of interest" description="Disordered" evidence="7">
    <location>
        <begin position="1632"/>
        <end position="1713"/>
    </location>
</feature>
<feature type="transmembrane region" description="Helical" evidence="8">
    <location>
        <begin position="2001"/>
        <end position="2023"/>
    </location>
</feature>
<dbReference type="Pfam" id="PF26111">
    <property type="entry name" value="Ig_Mok13"/>
    <property type="match status" value="1"/>
</dbReference>
<dbReference type="InterPro" id="IPR058654">
    <property type="entry name" value="Mok11-14/Ags1-like_TM"/>
</dbReference>
<keyword evidence="4" id="KW-0808">Transferase</keyword>
<dbReference type="Pfam" id="PF26114">
    <property type="entry name" value="Ig_2_Mok13"/>
    <property type="match status" value="1"/>
</dbReference>
<dbReference type="InterPro" id="IPR017853">
    <property type="entry name" value="GH"/>
</dbReference>
<organism evidence="11 12">
    <name type="scientific">Hebeloma cylindrosporum</name>
    <dbReference type="NCBI Taxonomy" id="76867"/>
    <lineage>
        <taxon>Eukaryota</taxon>
        <taxon>Fungi</taxon>
        <taxon>Dikarya</taxon>
        <taxon>Basidiomycota</taxon>
        <taxon>Agaricomycotina</taxon>
        <taxon>Agaricomycetes</taxon>
        <taxon>Agaricomycetidae</taxon>
        <taxon>Agaricales</taxon>
        <taxon>Agaricineae</taxon>
        <taxon>Hymenogastraceae</taxon>
        <taxon>Hebeloma</taxon>
    </lineage>
</organism>
<comment type="catalytic activity">
    <reaction evidence="6">
        <text>[(1-&gt;3)-alpha-D-glucosyl](n) + UDP-alpha-D-glucose = [(1-&gt;3)-alpha-D-glucosyl](n+1) + UDP + H(+)</text>
        <dbReference type="Rhea" id="RHEA:19749"/>
        <dbReference type="Rhea" id="RHEA-COMP:11150"/>
        <dbReference type="Rhea" id="RHEA-COMP:11151"/>
        <dbReference type="ChEBI" id="CHEBI:15378"/>
        <dbReference type="ChEBI" id="CHEBI:28100"/>
        <dbReference type="ChEBI" id="CHEBI:58223"/>
        <dbReference type="ChEBI" id="CHEBI:58885"/>
        <dbReference type="EC" id="2.4.1.183"/>
    </reaction>
</comment>
<dbReference type="FunFam" id="3.40.50.2000:FF:000157">
    <property type="entry name" value="Alpha-1,3-glucan synthase, variant"/>
    <property type="match status" value="1"/>
</dbReference>
<dbReference type="InterPro" id="IPR001296">
    <property type="entry name" value="Glyco_trans_1"/>
</dbReference>
<evidence type="ECO:0000256" key="4">
    <source>
        <dbReference type="ARBA" id="ARBA00022679"/>
    </source>
</evidence>
<dbReference type="Pfam" id="PF26122">
    <property type="entry name" value="CBM_Mok13"/>
    <property type="match status" value="1"/>
</dbReference>
<evidence type="ECO:0000256" key="7">
    <source>
        <dbReference type="SAM" id="MobiDB-lite"/>
    </source>
</evidence>
<dbReference type="InterPro" id="IPR058657">
    <property type="entry name" value="Mok11-13/Ags1-like_Ig"/>
</dbReference>
<dbReference type="GO" id="GO:0070600">
    <property type="term" value="P:fungal-type cell wall (1-&gt;3)-alpha-glucan biosynthetic process"/>
    <property type="evidence" value="ECO:0007669"/>
    <property type="project" value="TreeGrafter"/>
</dbReference>
<accession>A0A0C3CZ26</accession>
<reference evidence="12" key="2">
    <citation type="submission" date="2015-01" db="EMBL/GenBank/DDBJ databases">
        <title>Evolutionary Origins and Diversification of the Mycorrhizal Mutualists.</title>
        <authorList>
            <consortium name="DOE Joint Genome Institute"/>
            <consortium name="Mycorrhizal Genomics Consortium"/>
            <person name="Kohler A."/>
            <person name="Kuo A."/>
            <person name="Nagy L.G."/>
            <person name="Floudas D."/>
            <person name="Copeland A."/>
            <person name="Barry K.W."/>
            <person name="Cichocki N."/>
            <person name="Veneault-Fourrey C."/>
            <person name="LaButti K."/>
            <person name="Lindquist E.A."/>
            <person name="Lipzen A."/>
            <person name="Lundell T."/>
            <person name="Morin E."/>
            <person name="Murat C."/>
            <person name="Riley R."/>
            <person name="Ohm R."/>
            <person name="Sun H."/>
            <person name="Tunlid A."/>
            <person name="Henrissat B."/>
            <person name="Grigoriev I.V."/>
            <person name="Hibbett D.S."/>
            <person name="Martin F."/>
        </authorList>
    </citation>
    <scope>NUCLEOTIDE SEQUENCE [LARGE SCALE GENOMIC DNA]</scope>
    <source>
        <strain evidence="12">h7</strain>
    </source>
</reference>
<dbReference type="GO" id="GO:0009277">
    <property type="term" value="C:fungal-type cell wall"/>
    <property type="evidence" value="ECO:0007669"/>
    <property type="project" value="TreeGrafter"/>
</dbReference>
<dbReference type="Pfam" id="PF00128">
    <property type="entry name" value="Alpha-amylase"/>
    <property type="match status" value="1"/>
</dbReference>
<feature type="transmembrane region" description="Helical" evidence="8">
    <location>
        <begin position="2155"/>
        <end position="2174"/>
    </location>
</feature>
<dbReference type="FunFam" id="3.20.20.80:FF:000114">
    <property type="entry name" value="Cell wall alpha-1,3-glucan synthase ags1"/>
    <property type="match status" value="1"/>
</dbReference>
<dbReference type="Pfam" id="PF26108">
    <property type="entry name" value="GH_Mok13"/>
    <property type="match status" value="1"/>
</dbReference>
<feature type="transmembrane region" description="Helical" evidence="8">
    <location>
        <begin position="1969"/>
        <end position="1989"/>
    </location>
</feature>
<evidence type="ECO:0000259" key="10">
    <source>
        <dbReference type="SMART" id="SM00642"/>
    </source>
</evidence>
<feature type="transmembrane region" description="Helical" evidence="8">
    <location>
        <begin position="1911"/>
        <end position="1931"/>
    </location>
</feature>
<feature type="chain" id="PRO_5002173448" description="alpha-1,3-glucan synthase" evidence="9">
    <location>
        <begin position="20"/>
        <end position="2210"/>
    </location>
</feature>
<evidence type="ECO:0000256" key="5">
    <source>
        <dbReference type="ARBA" id="ARBA00023316"/>
    </source>
</evidence>
<evidence type="ECO:0000313" key="11">
    <source>
        <dbReference type="EMBL" id="KIM49076.1"/>
    </source>
</evidence>
<keyword evidence="3" id="KW-0328">Glycosyltransferase</keyword>
<dbReference type="STRING" id="686832.A0A0C3CZ26"/>
<keyword evidence="12" id="KW-1185">Reference proteome</keyword>
<feature type="transmembrane region" description="Helical" evidence="8">
    <location>
        <begin position="2035"/>
        <end position="2057"/>
    </location>
</feature>
<dbReference type="PANTHER" id="PTHR47182:SF2">
    <property type="entry name" value="CELL WALL ALPHA-1,3-GLUCAN SYNTHASE AGS1"/>
    <property type="match status" value="1"/>
</dbReference>
<dbReference type="InterPro" id="IPR058656">
    <property type="entry name" value="Mok11-13/Ags1-like_GH"/>
</dbReference>
<dbReference type="PANTHER" id="PTHR47182">
    <property type="entry name" value="CELL WALL ALPHA-1,3-GLUCAN SYNTHASE AGS1-RELATED"/>
    <property type="match status" value="1"/>
</dbReference>
<comment type="similarity">
    <text evidence="1">Belongs to the glycosyltransferase group 1 family.</text>
</comment>
<dbReference type="InterPro" id="IPR058658">
    <property type="entry name" value="Mok11-13/Ags1-like_Ig_2"/>
</dbReference>
<keyword evidence="5" id="KW-0961">Cell wall biogenesis/degradation</keyword>
<dbReference type="Proteomes" id="UP000053424">
    <property type="component" value="Unassembled WGS sequence"/>
</dbReference>
<evidence type="ECO:0000256" key="3">
    <source>
        <dbReference type="ARBA" id="ARBA00022676"/>
    </source>
</evidence>
<feature type="signal peptide" evidence="9">
    <location>
        <begin position="1"/>
        <end position="19"/>
    </location>
</feature>
<evidence type="ECO:0000313" key="12">
    <source>
        <dbReference type="Proteomes" id="UP000053424"/>
    </source>
</evidence>
<dbReference type="Pfam" id="PF26127">
    <property type="entry name" value="12TM_Mok13"/>
    <property type="match status" value="1"/>
</dbReference>
<dbReference type="Pfam" id="PF00534">
    <property type="entry name" value="Glycos_transf_1"/>
    <property type="match status" value="1"/>
</dbReference>
<dbReference type="FunFam" id="3.40.50.2000:FF:000052">
    <property type="entry name" value="Alpha-1,3-glucan synthase Ags2"/>
    <property type="match status" value="1"/>
</dbReference>
<dbReference type="CDD" id="cd11323">
    <property type="entry name" value="AmyAc_AGS"/>
    <property type="match status" value="1"/>
</dbReference>